<dbReference type="Proteomes" id="UP001370758">
    <property type="component" value="Unassembled WGS sequence"/>
</dbReference>
<dbReference type="AlphaFoldDB" id="A0AAV9VWV0"/>
<dbReference type="EMBL" id="JAVHJL010000010">
    <property type="protein sequence ID" value="KAK6496969.1"/>
    <property type="molecule type" value="Genomic_DNA"/>
</dbReference>
<gene>
    <name evidence="2" type="ORF">TWF481_001948</name>
</gene>
<reference evidence="2 3" key="1">
    <citation type="submission" date="2023-08" db="EMBL/GenBank/DDBJ databases">
        <authorList>
            <person name="Palmer J.M."/>
        </authorList>
    </citation>
    <scope>NUCLEOTIDE SEQUENCE [LARGE SCALE GENOMIC DNA]</scope>
    <source>
        <strain evidence="2 3">TWF481</strain>
    </source>
</reference>
<evidence type="ECO:0000313" key="3">
    <source>
        <dbReference type="Proteomes" id="UP001370758"/>
    </source>
</evidence>
<evidence type="ECO:0000256" key="1">
    <source>
        <dbReference type="SAM" id="MobiDB-lite"/>
    </source>
</evidence>
<sequence length="162" mass="17770">MGLAAGGEIYQSVVRDRKPSDSWDRTKTVSFNVQIFNSRLYHLLTGLENPNPPLPTQVYVAHGGVFFDLVDEEETDIYGSFEGVKTLGQIANKMDPFLTPPTKKITLNGNSEGWKSSGGEELQSEKGANSTQVLDPNDIKPSPGQPSLFKSLDELKKDLEGI</sequence>
<organism evidence="2 3">
    <name type="scientific">Arthrobotrys musiformis</name>
    <dbReference type="NCBI Taxonomy" id="47236"/>
    <lineage>
        <taxon>Eukaryota</taxon>
        <taxon>Fungi</taxon>
        <taxon>Dikarya</taxon>
        <taxon>Ascomycota</taxon>
        <taxon>Pezizomycotina</taxon>
        <taxon>Orbiliomycetes</taxon>
        <taxon>Orbiliales</taxon>
        <taxon>Orbiliaceae</taxon>
        <taxon>Arthrobotrys</taxon>
    </lineage>
</organism>
<name>A0AAV9VWV0_9PEZI</name>
<protein>
    <submittedName>
        <fullName evidence="2">Uncharacterized protein</fullName>
    </submittedName>
</protein>
<keyword evidence="3" id="KW-1185">Reference proteome</keyword>
<feature type="region of interest" description="Disordered" evidence="1">
    <location>
        <begin position="98"/>
        <end position="152"/>
    </location>
</feature>
<evidence type="ECO:0000313" key="2">
    <source>
        <dbReference type="EMBL" id="KAK6496969.1"/>
    </source>
</evidence>
<feature type="compositionally biased region" description="Polar residues" evidence="1">
    <location>
        <begin position="105"/>
        <end position="114"/>
    </location>
</feature>
<proteinExistence type="predicted"/>
<accession>A0AAV9VWV0</accession>
<comment type="caution">
    <text evidence="2">The sequence shown here is derived from an EMBL/GenBank/DDBJ whole genome shotgun (WGS) entry which is preliminary data.</text>
</comment>